<evidence type="ECO:0000313" key="2">
    <source>
        <dbReference type="EMBL" id="GBN07585.1"/>
    </source>
</evidence>
<accession>A0A4Y2KZ62</accession>
<feature type="compositionally biased region" description="Polar residues" evidence="1">
    <location>
        <begin position="212"/>
        <end position="222"/>
    </location>
</feature>
<dbReference type="EMBL" id="BGPR01005170">
    <property type="protein sequence ID" value="GBN07585.1"/>
    <property type="molecule type" value="Genomic_DNA"/>
</dbReference>
<comment type="caution">
    <text evidence="2">The sequence shown here is derived from an EMBL/GenBank/DDBJ whole genome shotgun (WGS) entry which is preliminary data.</text>
</comment>
<organism evidence="2 3">
    <name type="scientific">Araneus ventricosus</name>
    <name type="common">Orbweaver spider</name>
    <name type="synonym">Epeira ventricosa</name>
    <dbReference type="NCBI Taxonomy" id="182803"/>
    <lineage>
        <taxon>Eukaryota</taxon>
        <taxon>Metazoa</taxon>
        <taxon>Ecdysozoa</taxon>
        <taxon>Arthropoda</taxon>
        <taxon>Chelicerata</taxon>
        <taxon>Arachnida</taxon>
        <taxon>Araneae</taxon>
        <taxon>Araneomorphae</taxon>
        <taxon>Entelegynae</taxon>
        <taxon>Araneoidea</taxon>
        <taxon>Araneidae</taxon>
        <taxon>Araneus</taxon>
    </lineage>
</organism>
<keyword evidence="3" id="KW-1185">Reference proteome</keyword>
<reference evidence="2 3" key="1">
    <citation type="journal article" date="2019" name="Sci. Rep.">
        <title>Orb-weaving spider Araneus ventricosus genome elucidates the spidroin gene catalogue.</title>
        <authorList>
            <person name="Kono N."/>
            <person name="Nakamura H."/>
            <person name="Ohtoshi R."/>
            <person name="Moran D.A.P."/>
            <person name="Shinohara A."/>
            <person name="Yoshida Y."/>
            <person name="Fujiwara M."/>
            <person name="Mori M."/>
            <person name="Tomita M."/>
            <person name="Arakawa K."/>
        </authorList>
    </citation>
    <scope>NUCLEOTIDE SEQUENCE [LARGE SCALE GENOMIC DNA]</scope>
</reference>
<sequence>MSRHPDSKHPHHTNVTCSIRDEELREFQINIDVYQYRSPIKAETFFFGAKRVTRRELSLPCRSNWGDLNDNCLESETEGKALIAIIRHRPIPLETESKSLIAITCHRPIPPETENKALITITCHRPIPPETESKALIVITFHRPIPLETESKALIAITFHRPIPPETESKALIVITCHRPIPLETESKALIAITCHRPIPPPGGTFRHRRGANTTSQHLCSH</sequence>
<protein>
    <submittedName>
        <fullName evidence="2">Uncharacterized protein</fullName>
    </submittedName>
</protein>
<name>A0A4Y2KZ62_ARAVE</name>
<dbReference type="AlphaFoldDB" id="A0A4Y2KZ62"/>
<gene>
    <name evidence="2" type="ORF">AVEN_109735_1</name>
</gene>
<proteinExistence type="predicted"/>
<feature type="region of interest" description="Disordered" evidence="1">
    <location>
        <begin position="202"/>
        <end position="222"/>
    </location>
</feature>
<evidence type="ECO:0000256" key="1">
    <source>
        <dbReference type="SAM" id="MobiDB-lite"/>
    </source>
</evidence>
<evidence type="ECO:0000313" key="3">
    <source>
        <dbReference type="Proteomes" id="UP000499080"/>
    </source>
</evidence>
<dbReference type="Proteomes" id="UP000499080">
    <property type="component" value="Unassembled WGS sequence"/>
</dbReference>